<accession>A0AAW1P5H6</accession>
<keyword evidence="1" id="KW-0802">TPR repeat</keyword>
<protein>
    <submittedName>
        <fullName evidence="2">Uncharacterized protein</fullName>
    </submittedName>
</protein>
<dbReference type="AlphaFoldDB" id="A0AAW1P5H6"/>
<evidence type="ECO:0000313" key="3">
    <source>
        <dbReference type="Proteomes" id="UP001489004"/>
    </source>
</evidence>
<proteinExistence type="predicted"/>
<keyword evidence="3" id="KW-1185">Reference proteome</keyword>
<dbReference type="InterPro" id="IPR019734">
    <property type="entry name" value="TPR_rpt"/>
</dbReference>
<name>A0AAW1P5H6_9CHLO</name>
<reference evidence="2 3" key="1">
    <citation type="journal article" date="2024" name="Nat. Commun.">
        <title>Phylogenomics reveals the evolutionary origins of lichenization in chlorophyte algae.</title>
        <authorList>
            <person name="Puginier C."/>
            <person name="Libourel C."/>
            <person name="Otte J."/>
            <person name="Skaloud P."/>
            <person name="Haon M."/>
            <person name="Grisel S."/>
            <person name="Petersen M."/>
            <person name="Berrin J.G."/>
            <person name="Delaux P.M."/>
            <person name="Dal Grande F."/>
            <person name="Keller J."/>
        </authorList>
    </citation>
    <scope>NUCLEOTIDE SEQUENCE [LARGE SCALE GENOMIC DNA]</scope>
    <source>
        <strain evidence="2 3">SAG 2043</strain>
    </source>
</reference>
<feature type="repeat" description="TPR" evidence="1">
    <location>
        <begin position="75"/>
        <end position="108"/>
    </location>
</feature>
<dbReference type="PROSITE" id="PS50005">
    <property type="entry name" value="TPR"/>
    <property type="match status" value="1"/>
</dbReference>
<comment type="caution">
    <text evidence="2">The sequence shown here is derived from an EMBL/GenBank/DDBJ whole genome shotgun (WGS) entry which is preliminary data.</text>
</comment>
<dbReference type="EMBL" id="JALJOR010000018">
    <property type="protein sequence ID" value="KAK9804206.1"/>
    <property type="molecule type" value="Genomic_DNA"/>
</dbReference>
<sequence length="710" mass="79082">MRTSTDLVRVLIYNMVPEGLDLRQKQAFTERNLPRGTSVAILEPFYKLMADGNYGVRVDNPAEVIFLERVGPADAAEWQEEGKRHFQAVEYQEAIHCYDRALALLDKAPSNIKGAGASSGGSRSGRQRGLTESELHAMEAEGHADVEQVAFLNQMLEMMTADPAARANFKRTDLGGAMRLDERVPPFHQEFAKEGRWPVQCNVDACQRHLWNAYELARGMAIHILGLTKPEHIEPMLLMTRLGSNNPAALEWLATADMGSLRFHPRMPYQQQLFHSFGNVPARKEILTPGTTHVAVGFLDLGSLAAACMAWEECVPPGEGPLRWIGYDCSPYAVAKTLVIARMLCDGAGVDHILQVWYSAAWSLPAHRAFRSALTALLSTPSASDLPPRVQQLLRHWQVHDVPLAESRAKWLASTTRANAQIGNFRVKADRLALCEYLLTVQLLESEVGSVVMFAIPEGFGERAHDEVFLQTLPASEILGCRLSEQAADVMSAGVLLLRRRLERLQGLMRAGKVTVEVRLGTVEPSAASTLAAIRSVKPYSISWSNVCDYYSPKAFHAMAKACSAPEDTVHYLHTMNWVRDVKGSCHLDYMMAYNRPDLTKFMLEDMLKGAQDAIQDMYQVQGFTQLLHCPPVANPRNVIDYCLTCSCYKAWVDAFFTAADLEDVERQVHVAEPPMYSTFSRANTTLSLIYTFDSAIHLRIPGPFQGHSF</sequence>
<gene>
    <name evidence="2" type="ORF">WJX72_001253</name>
</gene>
<organism evidence="2 3">
    <name type="scientific">[Myrmecia] bisecta</name>
    <dbReference type="NCBI Taxonomy" id="41462"/>
    <lineage>
        <taxon>Eukaryota</taxon>
        <taxon>Viridiplantae</taxon>
        <taxon>Chlorophyta</taxon>
        <taxon>core chlorophytes</taxon>
        <taxon>Trebouxiophyceae</taxon>
        <taxon>Trebouxiales</taxon>
        <taxon>Trebouxiaceae</taxon>
        <taxon>Myrmecia</taxon>
    </lineage>
</organism>
<evidence type="ECO:0000256" key="1">
    <source>
        <dbReference type="PROSITE-ProRule" id="PRU00339"/>
    </source>
</evidence>
<dbReference type="Proteomes" id="UP001489004">
    <property type="component" value="Unassembled WGS sequence"/>
</dbReference>
<evidence type="ECO:0000313" key="2">
    <source>
        <dbReference type="EMBL" id="KAK9804206.1"/>
    </source>
</evidence>